<dbReference type="AlphaFoldDB" id="A0A0N4YDP5"/>
<dbReference type="GO" id="GO:0005576">
    <property type="term" value="C:extracellular region"/>
    <property type="evidence" value="ECO:0007669"/>
    <property type="project" value="UniProtKB-SubCell"/>
</dbReference>
<keyword evidence="6" id="KW-1133">Transmembrane helix</keyword>
<keyword evidence="8" id="KW-1185">Reference proteome</keyword>
<organism evidence="9">
    <name type="scientific">Nippostrongylus brasiliensis</name>
    <name type="common">Rat hookworm</name>
    <dbReference type="NCBI Taxonomy" id="27835"/>
    <lineage>
        <taxon>Eukaryota</taxon>
        <taxon>Metazoa</taxon>
        <taxon>Ecdysozoa</taxon>
        <taxon>Nematoda</taxon>
        <taxon>Chromadorea</taxon>
        <taxon>Rhabditida</taxon>
        <taxon>Rhabditina</taxon>
        <taxon>Rhabditomorpha</taxon>
        <taxon>Strongyloidea</taxon>
        <taxon>Heligmosomidae</taxon>
        <taxon>Nippostrongylus</taxon>
    </lineage>
</organism>
<evidence type="ECO:0000256" key="1">
    <source>
        <dbReference type="ARBA" id="ARBA00004613"/>
    </source>
</evidence>
<evidence type="ECO:0000313" key="7">
    <source>
        <dbReference type="EMBL" id="VDL78347.1"/>
    </source>
</evidence>
<dbReference type="EMBL" id="UYSL01021479">
    <property type="protein sequence ID" value="VDL78347.1"/>
    <property type="molecule type" value="Genomic_DNA"/>
</dbReference>
<dbReference type="GO" id="GO:0016671">
    <property type="term" value="F:oxidoreductase activity, acting on a sulfur group of donors, disulfide as acceptor"/>
    <property type="evidence" value="ECO:0007669"/>
    <property type="project" value="InterPro"/>
</dbReference>
<accession>A0A0N4YDP5</accession>
<keyword evidence="4" id="KW-0732">Signal</keyword>
<evidence type="ECO:0000256" key="6">
    <source>
        <dbReference type="SAM" id="Phobius"/>
    </source>
</evidence>
<comment type="similarity">
    <text evidence="2">Belongs to the GILT family.</text>
</comment>
<comment type="subcellular location">
    <subcellularLocation>
        <location evidence="1">Secreted</location>
    </subcellularLocation>
</comment>
<dbReference type="Proteomes" id="UP000271162">
    <property type="component" value="Unassembled WGS sequence"/>
</dbReference>
<gene>
    <name evidence="7" type="ORF">NBR_LOCUS14758</name>
</gene>
<reference evidence="9" key="1">
    <citation type="submission" date="2017-02" db="UniProtKB">
        <authorList>
            <consortium name="WormBaseParasite"/>
        </authorList>
    </citation>
    <scope>IDENTIFICATION</scope>
</reference>
<protein>
    <submittedName>
        <fullName evidence="9">DB domain-containing protein</fullName>
    </submittedName>
</protein>
<keyword evidence="5" id="KW-0325">Glycoprotein</keyword>
<dbReference type="PANTHER" id="PTHR13234:SF8">
    <property type="entry name" value="GAMMA-INTERFERON-INDUCIBLE LYSOSOMAL THIOL REDUCTASE"/>
    <property type="match status" value="1"/>
</dbReference>
<evidence type="ECO:0000256" key="4">
    <source>
        <dbReference type="ARBA" id="ARBA00022729"/>
    </source>
</evidence>
<evidence type="ECO:0000256" key="2">
    <source>
        <dbReference type="ARBA" id="ARBA00005679"/>
    </source>
</evidence>
<keyword evidence="6" id="KW-0472">Membrane</keyword>
<dbReference type="STRING" id="27835.A0A0N4YDP5"/>
<keyword evidence="3" id="KW-0964">Secreted</keyword>
<dbReference type="PANTHER" id="PTHR13234">
    <property type="entry name" value="GAMMA-INTERFERON INDUCIBLE LYSOSOMAL THIOL REDUCTASE GILT"/>
    <property type="match status" value="1"/>
</dbReference>
<sequence>MCRLVASSVTATHYKNLFVLRSILMVQLFGLSQPEVLMAALILLVIAATLGFGGTLRYSSSMKTGNTVTIDVFGESRCIHTTICYCQHGPRECEKNTLQACVMSYLPDTDDHLELISCIQGSAEFNETVESCLTDKSLKYRVNRDWLVRCAQSDAGRSLMSHYGRLQNSKEPFVTWVTSVH</sequence>
<dbReference type="WBParaSite" id="NBR_0001475701-mRNA-1">
    <property type="protein sequence ID" value="NBR_0001475701-mRNA-1"/>
    <property type="gene ID" value="NBR_0001475701"/>
</dbReference>
<name>A0A0N4YDP5_NIPBR</name>
<dbReference type="InterPro" id="IPR004911">
    <property type="entry name" value="Interferon-induced_GILT"/>
</dbReference>
<evidence type="ECO:0000256" key="3">
    <source>
        <dbReference type="ARBA" id="ARBA00022525"/>
    </source>
</evidence>
<dbReference type="Pfam" id="PF03227">
    <property type="entry name" value="GILT"/>
    <property type="match status" value="1"/>
</dbReference>
<feature type="transmembrane region" description="Helical" evidence="6">
    <location>
        <begin position="36"/>
        <end position="56"/>
    </location>
</feature>
<proteinExistence type="inferred from homology"/>
<keyword evidence="6" id="KW-0812">Transmembrane</keyword>
<evidence type="ECO:0000313" key="9">
    <source>
        <dbReference type="WBParaSite" id="NBR_0001475701-mRNA-1"/>
    </source>
</evidence>
<evidence type="ECO:0000256" key="5">
    <source>
        <dbReference type="ARBA" id="ARBA00023180"/>
    </source>
</evidence>
<evidence type="ECO:0000313" key="8">
    <source>
        <dbReference type="Proteomes" id="UP000271162"/>
    </source>
</evidence>
<dbReference type="OMA" id="RECEKNT"/>
<reference evidence="7 8" key="2">
    <citation type="submission" date="2018-11" db="EMBL/GenBank/DDBJ databases">
        <authorList>
            <consortium name="Pathogen Informatics"/>
        </authorList>
    </citation>
    <scope>NUCLEOTIDE SEQUENCE [LARGE SCALE GENOMIC DNA]</scope>
</reference>